<dbReference type="GO" id="GO:0005324">
    <property type="term" value="F:long-chain fatty acid transmembrane transporter activity"/>
    <property type="evidence" value="ECO:0007669"/>
    <property type="project" value="TreeGrafter"/>
</dbReference>
<evidence type="ECO:0000256" key="8">
    <source>
        <dbReference type="SAM" id="SignalP"/>
    </source>
</evidence>
<evidence type="ECO:0000256" key="4">
    <source>
        <dbReference type="ARBA" id="ARBA00036527"/>
    </source>
</evidence>
<dbReference type="InterPro" id="IPR042099">
    <property type="entry name" value="ANL_N_sf"/>
</dbReference>
<evidence type="ECO:0000256" key="2">
    <source>
        <dbReference type="ARBA" id="ARBA00022598"/>
    </source>
</evidence>
<keyword evidence="8" id="KW-0732">Signal</keyword>
<dbReference type="GO" id="GO:0005789">
    <property type="term" value="C:endoplasmic reticulum membrane"/>
    <property type="evidence" value="ECO:0007669"/>
    <property type="project" value="TreeGrafter"/>
</dbReference>
<dbReference type="Ensembl" id="ENSCVAT00000020513.1">
    <property type="protein sequence ID" value="ENSCVAP00000028472.1"/>
    <property type="gene ID" value="ENSCVAG00000015555.1"/>
</dbReference>
<feature type="signal peptide" evidence="8">
    <location>
        <begin position="1"/>
        <end position="32"/>
    </location>
</feature>
<dbReference type="InterPro" id="IPR000873">
    <property type="entry name" value="AMP-dep_synth/lig_dom"/>
</dbReference>
<dbReference type="InterPro" id="IPR020845">
    <property type="entry name" value="AMP-binding_CS"/>
</dbReference>
<evidence type="ECO:0000256" key="7">
    <source>
        <dbReference type="SAM" id="MobiDB-lite"/>
    </source>
</evidence>
<name>A0A3Q2E8G2_CYPVA</name>
<comment type="catalytic activity">
    <reaction evidence="4">
        <text>a very long-chain fatty acid + ATP + CoA = a very long-chain fatty acyl-CoA + AMP + diphosphate</text>
        <dbReference type="Rhea" id="RHEA:54536"/>
        <dbReference type="ChEBI" id="CHEBI:30616"/>
        <dbReference type="ChEBI" id="CHEBI:33019"/>
        <dbReference type="ChEBI" id="CHEBI:57287"/>
        <dbReference type="ChEBI" id="CHEBI:58950"/>
        <dbReference type="ChEBI" id="CHEBI:138261"/>
        <dbReference type="ChEBI" id="CHEBI:456215"/>
    </reaction>
    <physiologicalReaction direction="left-to-right" evidence="4">
        <dbReference type="Rhea" id="RHEA:54537"/>
    </physiologicalReaction>
</comment>
<dbReference type="PROSITE" id="PS00455">
    <property type="entry name" value="AMP_BINDING"/>
    <property type="match status" value="1"/>
</dbReference>
<accession>A0A3Q2E8G2</accession>
<comment type="similarity">
    <text evidence="1">Belongs to the ATP-dependent AMP-binding enzyme family.</text>
</comment>
<proteinExistence type="inferred from homology"/>
<dbReference type="GO" id="GO:0005886">
    <property type="term" value="C:plasma membrane"/>
    <property type="evidence" value="ECO:0007669"/>
    <property type="project" value="TreeGrafter"/>
</dbReference>
<dbReference type="PANTHER" id="PTHR43107:SF4">
    <property type="entry name" value="LONG-CHAIN FATTY ACID TRANSPORT PROTEIN 2"/>
    <property type="match status" value="1"/>
</dbReference>
<feature type="chain" id="PRO_5018628491" description="Long-chain-fatty-acid--CoA ligase" evidence="8">
    <location>
        <begin position="33"/>
        <end position="402"/>
    </location>
</feature>
<dbReference type="Gene3D" id="3.40.50.12780">
    <property type="entry name" value="N-terminal domain of ligase-like"/>
    <property type="match status" value="1"/>
</dbReference>
<feature type="domain" description="AMP-dependent synthetase/ligase" evidence="9">
    <location>
        <begin position="84"/>
        <end position="347"/>
    </location>
</feature>
<dbReference type="STRING" id="28743.ENSCVAP00000028472"/>
<evidence type="ECO:0000256" key="1">
    <source>
        <dbReference type="ARBA" id="ARBA00006432"/>
    </source>
</evidence>
<reference evidence="10" key="2">
    <citation type="submission" date="2025-09" db="UniProtKB">
        <authorList>
            <consortium name="Ensembl"/>
        </authorList>
    </citation>
    <scope>IDENTIFICATION</scope>
</reference>
<sequence>MNFVTFLSVFGGRLQLLCLLCSALPALPACSALPACRHVHVADRCARPGPPLLCVHQDFPPLSFRLISYKKRKPFYSILECFLDAARRHPTKVFIHFEGRAFSYAQVDRQSNQVARALQAEARLKEGDTVALFLPNEPNFVLSWLGLAKLGCPASLLNFNIRSKSLLHCFSCCGAKVLLTSPEMLDAVKEVLPTLREQGIRVFLLSDSCSIEGITALSDKISEASDEPLSPELRANIHIRSTALYIYTSGTTGLPKAAVVTHERVWAASFVQAASGTTAEDIFYLNLPLYHSAGFLIGLAGGIERGLTIVLKRKFSASQFWDDCRKYNVTVMQYIGETLRYLCNMPKVRLFLTLSGKFLHFSTSNSFACAEREREEPQSPNRHRERSPSRCLEGVPESIRGH</sequence>
<dbReference type="PANTHER" id="PTHR43107">
    <property type="entry name" value="LONG-CHAIN FATTY ACID TRANSPORT PROTEIN"/>
    <property type="match status" value="1"/>
</dbReference>
<evidence type="ECO:0000256" key="5">
    <source>
        <dbReference type="ARBA" id="ARBA00041297"/>
    </source>
</evidence>
<dbReference type="OMA" id="PFFINIS"/>
<dbReference type="Proteomes" id="UP000265020">
    <property type="component" value="Unassembled WGS sequence"/>
</dbReference>
<dbReference type="GO" id="GO:0004467">
    <property type="term" value="F:long-chain fatty acid-CoA ligase activity"/>
    <property type="evidence" value="ECO:0007669"/>
    <property type="project" value="TreeGrafter"/>
</dbReference>
<dbReference type="SUPFAM" id="SSF56801">
    <property type="entry name" value="Acetyl-CoA synthetase-like"/>
    <property type="match status" value="1"/>
</dbReference>
<dbReference type="GO" id="GO:0044539">
    <property type="term" value="P:long-chain fatty acid import into cell"/>
    <property type="evidence" value="ECO:0007669"/>
    <property type="project" value="TreeGrafter"/>
</dbReference>
<dbReference type="Pfam" id="PF00501">
    <property type="entry name" value="AMP-binding"/>
    <property type="match status" value="1"/>
</dbReference>
<evidence type="ECO:0000256" key="3">
    <source>
        <dbReference type="ARBA" id="ARBA00023098"/>
    </source>
</evidence>
<reference evidence="10" key="1">
    <citation type="submission" date="2025-08" db="UniProtKB">
        <authorList>
            <consortium name="Ensembl"/>
        </authorList>
    </citation>
    <scope>IDENTIFICATION</scope>
</reference>
<dbReference type="AlphaFoldDB" id="A0A3Q2E8G2"/>
<dbReference type="GeneTree" id="ENSGT00940000164068"/>
<evidence type="ECO:0000259" key="9">
    <source>
        <dbReference type="Pfam" id="PF00501"/>
    </source>
</evidence>
<keyword evidence="3" id="KW-0443">Lipid metabolism</keyword>
<evidence type="ECO:0000256" key="6">
    <source>
        <dbReference type="ARBA" id="ARBA00048666"/>
    </source>
</evidence>
<feature type="region of interest" description="Disordered" evidence="7">
    <location>
        <begin position="371"/>
        <end position="402"/>
    </location>
</feature>
<keyword evidence="11" id="KW-1185">Reference proteome</keyword>
<organism evidence="10 11">
    <name type="scientific">Cyprinodon variegatus</name>
    <name type="common">Sheepshead minnow</name>
    <dbReference type="NCBI Taxonomy" id="28743"/>
    <lineage>
        <taxon>Eukaryota</taxon>
        <taxon>Metazoa</taxon>
        <taxon>Chordata</taxon>
        <taxon>Craniata</taxon>
        <taxon>Vertebrata</taxon>
        <taxon>Euteleostomi</taxon>
        <taxon>Actinopterygii</taxon>
        <taxon>Neopterygii</taxon>
        <taxon>Teleostei</taxon>
        <taxon>Neoteleostei</taxon>
        <taxon>Acanthomorphata</taxon>
        <taxon>Ovalentaria</taxon>
        <taxon>Atherinomorphae</taxon>
        <taxon>Cyprinodontiformes</taxon>
        <taxon>Cyprinodontidae</taxon>
        <taxon>Cyprinodon</taxon>
    </lineage>
</organism>
<keyword evidence="2" id="KW-0436">Ligase</keyword>
<evidence type="ECO:0000313" key="11">
    <source>
        <dbReference type="Proteomes" id="UP000265020"/>
    </source>
</evidence>
<comment type="catalytic activity">
    <reaction evidence="6">
        <text>tetracosanoate + ATP + CoA = tetracosanoyl-CoA + AMP + diphosphate</text>
        <dbReference type="Rhea" id="RHEA:33639"/>
        <dbReference type="ChEBI" id="CHEBI:30616"/>
        <dbReference type="ChEBI" id="CHEBI:31014"/>
        <dbReference type="ChEBI" id="CHEBI:33019"/>
        <dbReference type="ChEBI" id="CHEBI:57287"/>
        <dbReference type="ChEBI" id="CHEBI:65052"/>
        <dbReference type="ChEBI" id="CHEBI:456215"/>
    </reaction>
    <physiologicalReaction direction="left-to-right" evidence="6">
        <dbReference type="Rhea" id="RHEA:33640"/>
    </physiologicalReaction>
</comment>
<protein>
    <recommendedName>
        <fullName evidence="5">Long-chain-fatty-acid--CoA ligase</fullName>
    </recommendedName>
</protein>
<evidence type="ECO:0000313" key="10">
    <source>
        <dbReference type="Ensembl" id="ENSCVAP00000028472.1"/>
    </source>
</evidence>